<dbReference type="Pfam" id="PF07886">
    <property type="entry name" value="BA14K"/>
    <property type="match status" value="1"/>
</dbReference>
<protein>
    <recommendedName>
        <fullName evidence="3">Lectin-like protein BA14k</fullName>
    </recommendedName>
</protein>
<dbReference type="InterPro" id="IPR012413">
    <property type="entry name" value="BA14K"/>
</dbReference>
<evidence type="ECO:0000256" key="1">
    <source>
        <dbReference type="ARBA" id="ARBA00004167"/>
    </source>
</evidence>
<comment type="function">
    <text evidence="6">Has immunoglobulin-binding and hemagglutination properties, and can bind to mannose. Essential for virulence. May be involved in LPS biosynthesis or polysaccharide transport.</text>
</comment>
<keyword evidence="5" id="KW-0430">Lectin</keyword>
<comment type="similarity">
    <text evidence="2">Belongs to the BA14k family.</text>
</comment>
<dbReference type="Proteomes" id="UP001378188">
    <property type="component" value="Unassembled WGS sequence"/>
</dbReference>
<gene>
    <name evidence="8" type="ORF">V3328_11765</name>
</gene>
<evidence type="ECO:0000256" key="4">
    <source>
        <dbReference type="ARBA" id="ARBA00022475"/>
    </source>
</evidence>
<comment type="caution">
    <text evidence="8">The sequence shown here is derived from an EMBL/GenBank/DDBJ whole genome shotgun (WGS) entry which is preliminary data.</text>
</comment>
<keyword evidence="4" id="KW-0472">Membrane</keyword>
<feature type="signal peptide" evidence="7">
    <location>
        <begin position="1"/>
        <end position="25"/>
    </location>
</feature>
<proteinExistence type="inferred from homology"/>
<dbReference type="GO" id="GO:0016020">
    <property type="term" value="C:membrane"/>
    <property type="evidence" value="ECO:0007669"/>
    <property type="project" value="UniProtKB-SubCell"/>
</dbReference>
<dbReference type="RefSeq" id="WP_340329850.1">
    <property type="nucleotide sequence ID" value="NZ_JAZHOF010000004.1"/>
</dbReference>
<accession>A0AAW9RJP1</accession>
<reference evidence="8 9" key="1">
    <citation type="submission" date="2024-02" db="EMBL/GenBank/DDBJ databases">
        <title>Genome analysis and characterization of Microbaculum marinisediminis sp. nov., isolated from marine sediment.</title>
        <authorList>
            <person name="Du Z.-J."/>
            <person name="Ye Y.-Q."/>
            <person name="Zhang Z.-R."/>
            <person name="Yuan S.-M."/>
            <person name="Zhang X.-Y."/>
        </authorList>
    </citation>
    <scope>NUCLEOTIDE SEQUENCE [LARGE SCALE GENOMIC DNA]</scope>
    <source>
        <strain evidence="8 9">SDUM1044001</strain>
    </source>
</reference>
<comment type="subcellular location">
    <subcellularLocation>
        <location evidence="1">Membrane</location>
        <topology evidence="1">Single-pass membrane protein</topology>
    </subcellularLocation>
</comment>
<keyword evidence="9" id="KW-1185">Reference proteome</keyword>
<dbReference type="EMBL" id="JAZHOF010000004">
    <property type="protein sequence ID" value="MEJ8572155.1"/>
    <property type="molecule type" value="Genomic_DNA"/>
</dbReference>
<evidence type="ECO:0000256" key="6">
    <source>
        <dbReference type="ARBA" id="ARBA00025321"/>
    </source>
</evidence>
<dbReference type="GO" id="GO:0030246">
    <property type="term" value="F:carbohydrate binding"/>
    <property type="evidence" value="ECO:0007669"/>
    <property type="project" value="UniProtKB-KW"/>
</dbReference>
<evidence type="ECO:0000256" key="7">
    <source>
        <dbReference type="SAM" id="SignalP"/>
    </source>
</evidence>
<keyword evidence="7" id="KW-0732">Signal</keyword>
<feature type="chain" id="PRO_5043768428" description="Lectin-like protein BA14k" evidence="7">
    <location>
        <begin position="26"/>
        <end position="138"/>
    </location>
</feature>
<evidence type="ECO:0000256" key="2">
    <source>
        <dbReference type="ARBA" id="ARBA00010270"/>
    </source>
</evidence>
<dbReference type="AlphaFoldDB" id="A0AAW9RJP1"/>
<organism evidence="8 9">
    <name type="scientific">Microbaculum marinum</name>
    <dbReference type="NCBI Taxonomy" id="1764581"/>
    <lineage>
        <taxon>Bacteria</taxon>
        <taxon>Pseudomonadati</taxon>
        <taxon>Pseudomonadota</taxon>
        <taxon>Alphaproteobacteria</taxon>
        <taxon>Hyphomicrobiales</taxon>
        <taxon>Tepidamorphaceae</taxon>
        <taxon>Microbaculum</taxon>
    </lineage>
</organism>
<evidence type="ECO:0000256" key="5">
    <source>
        <dbReference type="ARBA" id="ARBA00022734"/>
    </source>
</evidence>
<keyword evidence="4" id="KW-1003">Cell membrane</keyword>
<evidence type="ECO:0000256" key="3">
    <source>
        <dbReference type="ARBA" id="ARBA00020552"/>
    </source>
</evidence>
<evidence type="ECO:0000313" key="8">
    <source>
        <dbReference type="EMBL" id="MEJ8572155.1"/>
    </source>
</evidence>
<evidence type="ECO:0000313" key="9">
    <source>
        <dbReference type="Proteomes" id="UP001378188"/>
    </source>
</evidence>
<name>A0AAW9RJP1_9HYPH</name>
<sequence>MNLRTRLLTLGAALAIAAAPLAASAESFNRSPNWSGPGKSYGPYRPGYNHHPNPNYYGYGWRYDRDDNGAAVAAGIAGLAVGAMIGSAASAPAPVYRQSTSMQPWSPAWYQYCESKYRSFDRNSGTYLGYDGQRHFCQ</sequence>